<accession>A0A0Q1DX38</accession>
<dbReference type="AlphaFoldDB" id="A0A0Q1DX38"/>
<dbReference type="EMBL" id="LKEV01000007">
    <property type="protein sequence ID" value="KQB84788.1"/>
    <property type="molecule type" value="Genomic_DNA"/>
</dbReference>
<comment type="caution">
    <text evidence="1">The sequence shown here is derived from an EMBL/GenBank/DDBJ whole genome shotgun (WGS) entry which is preliminary data.</text>
</comment>
<evidence type="ECO:0000313" key="2">
    <source>
        <dbReference type="Proteomes" id="UP000050488"/>
    </source>
</evidence>
<keyword evidence="2" id="KW-1185">Reference proteome</keyword>
<dbReference type="OrthoDB" id="4772169at2"/>
<dbReference type="STRING" id="1544413.Clow_02047"/>
<reference evidence="1 2" key="1">
    <citation type="submission" date="2015-10" db="EMBL/GenBank/DDBJ databases">
        <title>Corynebacteirum lowii and Corynebacterium oculi species nova, derived from human clinical disease and and emended description of Corynebacterium mastiditis.</title>
        <authorList>
            <person name="Bernard K."/>
            <person name="Pacheco A.L."/>
            <person name="Mcdougall C."/>
            <person name="Burtx T."/>
            <person name="Weibe D."/>
            <person name="Tyler S."/>
            <person name="Olson A.B."/>
            <person name="Cnockaert M."/>
            <person name="Eguchi H."/>
            <person name="Kuwahara T."/>
            <person name="Nakayama-Imaohji H."/>
            <person name="Boudewijins M."/>
            <person name="Van Hoecke F."/>
            <person name="Bernier A.-M."/>
            <person name="Vandamme P."/>
        </authorList>
    </citation>
    <scope>NUCLEOTIDE SEQUENCE [LARGE SCALE GENOMIC DNA]</scope>
    <source>
        <strain evidence="1 2">NML 130206</strain>
    </source>
</reference>
<gene>
    <name evidence="1" type="ORF">Clow_02047</name>
</gene>
<dbReference type="Proteomes" id="UP000050488">
    <property type="component" value="Unassembled WGS sequence"/>
</dbReference>
<dbReference type="RefSeq" id="WP_055178757.1">
    <property type="nucleotide sequence ID" value="NZ_JAUSQY010000001.1"/>
</dbReference>
<proteinExistence type="predicted"/>
<sequence>MTDNKSLPNAATFLGDGDSILTLRFVGKEEDGSPLHELRAMAVAEVLQGVTELEEDFADAGVFHDSDTVGGTEVFVRPAKEGSFIIEIAHFIEENEQLIALGGVPTIGQILWWVTK</sequence>
<name>A0A0Q1DX38_9CORY</name>
<organism evidence="1 2">
    <name type="scientific">Corynebacterium lowii</name>
    <dbReference type="NCBI Taxonomy" id="1544413"/>
    <lineage>
        <taxon>Bacteria</taxon>
        <taxon>Bacillati</taxon>
        <taxon>Actinomycetota</taxon>
        <taxon>Actinomycetes</taxon>
        <taxon>Mycobacteriales</taxon>
        <taxon>Corynebacteriaceae</taxon>
        <taxon>Corynebacterium</taxon>
    </lineage>
</organism>
<protein>
    <submittedName>
        <fullName evidence="1">Uncharacterized protein</fullName>
    </submittedName>
</protein>
<evidence type="ECO:0000313" key="1">
    <source>
        <dbReference type="EMBL" id="KQB84788.1"/>
    </source>
</evidence>
<dbReference type="PATRIC" id="fig|1544413.3.peg.2051"/>